<reference evidence="2 3" key="1">
    <citation type="submission" date="2020-01" db="EMBL/GenBank/DDBJ databases">
        <title>Insect and environment-associated Actinomycetes.</title>
        <authorList>
            <person name="Currrie C."/>
            <person name="Chevrette M."/>
            <person name="Carlson C."/>
            <person name="Stubbendieck R."/>
            <person name="Wendt-Pienkowski E."/>
        </authorList>
    </citation>
    <scope>NUCLEOTIDE SEQUENCE [LARGE SCALE GENOMIC DNA]</scope>
    <source>
        <strain evidence="2 3">SID11342</strain>
    </source>
</reference>
<evidence type="ECO:0000313" key="2">
    <source>
        <dbReference type="EMBL" id="NEA18458.1"/>
    </source>
</evidence>
<dbReference type="EMBL" id="JAHUVW010000001">
    <property type="protein sequence ID" value="MBV7672666.1"/>
    <property type="molecule type" value="Genomic_DNA"/>
</dbReference>
<evidence type="ECO:0000313" key="3">
    <source>
        <dbReference type="Proteomes" id="UP000471293"/>
    </source>
</evidence>
<dbReference type="EMBL" id="JAAGLQ010000514">
    <property type="protein sequence ID" value="NEA18458.1"/>
    <property type="molecule type" value="Genomic_DNA"/>
</dbReference>
<organism evidence="2 3">
    <name type="scientific">Streptomyces halstedii</name>
    <dbReference type="NCBI Taxonomy" id="1944"/>
    <lineage>
        <taxon>Bacteria</taxon>
        <taxon>Bacillati</taxon>
        <taxon>Actinomycetota</taxon>
        <taxon>Actinomycetes</taxon>
        <taxon>Kitasatosporales</taxon>
        <taxon>Streptomycetaceae</taxon>
        <taxon>Streptomyces</taxon>
    </lineage>
</organism>
<dbReference type="Proteomes" id="UP000471293">
    <property type="component" value="Unassembled WGS sequence"/>
</dbReference>
<protein>
    <submittedName>
        <fullName evidence="1">SMI1/KNR4 family protein</fullName>
    </submittedName>
</protein>
<comment type="caution">
    <text evidence="2">The sequence shown here is derived from an EMBL/GenBank/DDBJ whole genome shotgun (WGS) entry which is preliminary data.</text>
</comment>
<reference evidence="1 4" key="2">
    <citation type="submission" date="2021-07" db="EMBL/GenBank/DDBJ databases">
        <title>Sequencing Streptomyces halstedii LGO-A4 genome an citrus endophytic actinomycete.</title>
        <authorList>
            <person name="Samborskyy M."/>
            <person name="Scott N."/>
            <person name="Deglau R."/>
            <person name="Dickens S."/>
            <person name="Oliveira L.G."/>
        </authorList>
    </citation>
    <scope>NUCLEOTIDE SEQUENCE [LARGE SCALE GENOMIC DNA]</scope>
    <source>
        <strain evidence="1 4">LGO-A4</strain>
    </source>
</reference>
<gene>
    <name evidence="2" type="ORF">G3I29_23695</name>
    <name evidence="1" type="ORF">STHAL_24765</name>
</gene>
<name>A0A6N9U497_STRHA</name>
<dbReference type="Gene3D" id="3.40.1580.10">
    <property type="entry name" value="SMI1/KNR4-like"/>
    <property type="match status" value="1"/>
</dbReference>
<dbReference type="Proteomes" id="UP000735541">
    <property type="component" value="Unassembled WGS sequence"/>
</dbReference>
<evidence type="ECO:0000313" key="4">
    <source>
        <dbReference type="Proteomes" id="UP000735541"/>
    </source>
</evidence>
<evidence type="ECO:0000313" key="1">
    <source>
        <dbReference type="EMBL" id="MBV7672666.1"/>
    </source>
</evidence>
<dbReference type="AlphaFoldDB" id="A0A6N9U497"/>
<sequence length="194" mass="21421">MRSHADALSSLLVPYGDDLGDEVDWAEAEAAYGVEFPSDYKEFVRRFGHGTVEGKICVMLPVATAEPATRRVAYLSDLVRAPSTYGREVRFGSHAYGSDHMLVWGETDSADVLAWVVLGPDPATWPVAVWARGDAAWVVHPCGMAEFLGKLLRGEFPECPISDTSLVGIPSPRFLHDREEERLAEHGVHPWDED</sequence>
<dbReference type="Pfam" id="PF14568">
    <property type="entry name" value="SUKH_6"/>
    <property type="match status" value="1"/>
</dbReference>
<dbReference type="SUPFAM" id="SSF160631">
    <property type="entry name" value="SMI1/KNR4-like"/>
    <property type="match status" value="1"/>
</dbReference>
<proteinExistence type="predicted"/>
<keyword evidence="4" id="KW-1185">Reference proteome</keyword>
<dbReference type="InterPro" id="IPR037883">
    <property type="entry name" value="Knr4/Smi1-like_sf"/>
</dbReference>
<accession>A0A6N9U497</accession>